<dbReference type="NCBIfam" id="TIGR01484">
    <property type="entry name" value="HAD-SF-IIB"/>
    <property type="match status" value="1"/>
</dbReference>
<dbReference type="GO" id="GO:0000287">
    <property type="term" value="F:magnesium ion binding"/>
    <property type="evidence" value="ECO:0007669"/>
    <property type="project" value="TreeGrafter"/>
</dbReference>
<dbReference type="InterPro" id="IPR023214">
    <property type="entry name" value="HAD_sf"/>
</dbReference>
<dbReference type="AlphaFoldDB" id="A0A0B6A6U3"/>
<dbReference type="Proteomes" id="UP000031829">
    <property type="component" value="Chromosome"/>
</dbReference>
<dbReference type="SFLD" id="SFLDS00003">
    <property type="entry name" value="Haloacid_Dehalogenase"/>
    <property type="match status" value="1"/>
</dbReference>
<evidence type="ECO:0008006" key="3">
    <source>
        <dbReference type="Google" id="ProtNLM"/>
    </source>
</evidence>
<dbReference type="InterPro" id="IPR036412">
    <property type="entry name" value="HAD-like_sf"/>
</dbReference>
<dbReference type="InterPro" id="IPR006379">
    <property type="entry name" value="HAD-SF_hydro_IIB"/>
</dbReference>
<name>A0A0B6A6U3_PRIM2</name>
<evidence type="ECO:0000313" key="2">
    <source>
        <dbReference type="Proteomes" id="UP000031829"/>
    </source>
</evidence>
<reference evidence="1 2" key="1">
    <citation type="journal article" date="2015" name="Genome Announc.">
        <title>Complete genome sequences for 35 biothreat assay-relevant bacillus species.</title>
        <authorList>
            <person name="Johnson S.L."/>
            <person name="Daligault H.E."/>
            <person name="Davenport K.W."/>
            <person name="Jaissle J."/>
            <person name="Frey K.G."/>
            <person name="Ladner J.T."/>
            <person name="Broomall S.M."/>
            <person name="Bishop-Lilly K.A."/>
            <person name="Bruce D.C."/>
            <person name="Gibbons H.S."/>
            <person name="Coyne S.R."/>
            <person name="Lo C.C."/>
            <person name="Meincke L."/>
            <person name="Munk A.C."/>
            <person name="Koroleva G.I."/>
            <person name="Rosenzweig C.N."/>
            <person name="Palacios G.F."/>
            <person name="Redden C.L."/>
            <person name="Minogue T.D."/>
            <person name="Chain P.S."/>
        </authorList>
    </citation>
    <scope>NUCLEOTIDE SEQUENCE [LARGE SCALE GENOMIC DNA]</scope>
    <source>
        <strain evidence="2">ATCC 14581 / DSM 32 / JCM 2506 / NBRC 15308 / NCIMB 9376 / NCTC 10342 / NRRL B-14308 / VKM B-512</strain>
    </source>
</reference>
<dbReference type="PROSITE" id="PS01229">
    <property type="entry name" value="COF_2"/>
    <property type="match status" value="1"/>
</dbReference>
<accession>A0A0B6A6U3</accession>
<dbReference type="CDD" id="cd07516">
    <property type="entry name" value="HAD_Pase"/>
    <property type="match status" value="1"/>
</dbReference>
<sequence>MKMIFTDLDGTLLNSSSEISTINAEAIKKAQKHGVEVVVATGRAYFDVEEILKKAELSNLWVIAANGATIHDPNGQLRHSVPIDAHHVKEALQWLDANEFYYEVFAEHAIYTPNSGRELLAIEIDRVKSANKNVDEERLHHAAAKQYSQTGFAFVASYEDILNTNAELYNVLAFSFDDEKRKKGWDHFSKQHDMTLVSSADHNFELEHKDASKGNALTYVIKELGGSLHDTIAIGDSFNDVSMLQTAGKGIAMANAHAEIKALADDVTLTNDENGVASVIEKVLETQLEAH</sequence>
<dbReference type="Gene3D" id="3.40.50.1000">
    <property type="entry name" value="HAD superfamily/HAD-like"/>
    <property type="match status" value="1"/>
</dbReference>
<dbReference type="GO" id="GO:0005829">
    <property type="term" value="C:cytosol"/>
    <property type="evidence" value="ECO:0007669"/>
    <property type="project" value="TreeGrafter"/>
</dbReference>
<dbReference type="Pfam" id="PF08282">
    <property type="entry name" value="Hydrolase_3"/>
    <property type="match status" value="1"/>
</dbReference>
<gene>
    <name evidence="1" type="ORF">BG04_397</name>
</gene>
<protein>
    <recommendedName>
        <fullName evidence="3">Cof-type HAD-IIB family hydrolase</fullName>
    </recommendedName>
</protein>
<dbReference type="SFLD" id="SFLDG01140">
    <property type="entry name" value="C2.B:_Phosphomannomutase_and_P"/>
    <property type="match status" value="1"/>
</dbReference>
<dbReference type="PANTHER" id="PTHR10000:SF55">
    <property type="entry name" value="5-AMINO-6-(5-PHOSPHO-D-RIBITYLAMINO)URACIL PHOSPHATASE YCSE"/>
    <property type="match status" value="1"/>
</dbReference>
<dbReference type="GO" id="GO:0016791">
    <property type="term" value="F:phosphatase activity"/>
    <property type="evidence" value="ECO:0007669"/>
    <property type="project" value="UniProtKB-ARBA"/>
</dbReference>
<proteinExistence type="predicted"/>
<dbReference type="PANTHER" id="PTHR10000">
    <property type="entry name" value="PHOSPHOSERINE PHOSPHATASE"/>
    <property type="match status" value="1"/>
</dbReference>
<dbReference type="RefSeq" id="WP_016765012.1">
    <property type="nucleotide sequence ID" value="NZ_BCVB01000006.1"/>
</dbReference>
<dbReference type="NCBIfam" id="TIGR00099">
    <property type="entry name" value="Cof-subfamily"/>
    <property type="match status" value="1"/>
</dbReference>
<dbReference type="HOGENOM" id="CLU_044146_1_3_9"/>
<dbReference type="Gene3D" id="3.30.1240.10">
    <property type="match status" value="1"/>
</dbReference>
<dbReference type="KEGG" id="bmeg:BG04_397"/>
<dbReference type="SUPFAM" id="SSF56784">
    <property type="entry name" value="HAD-like"/>
    <property type="match status" value="1"/>
</dbReference>
<dbReference type="SFLD" id="SFLDG01144">
    <property type="entry name" value="C2.B.4:_PGP_Like"/>
    <property type="match status" value="1"/>
</dbReference>
<dbReference type="InterPro" id="IPR000150">
    <property type="entry name" value="Cof"/>
</dbReference>
<dbReference type="EMBL" id="CP009920">
    <property type="protein sequence ID" value="AJI20670.1"/>
    <property type="molecule type" value="Genomic_DNA"/>
</dbReference>
<evidence type="ECO:0000313" key="1">
    <source>
        <dbReference type="EMBL" id="AJI20670.1"/>
    </source>
</evidence>
<dbReference type="GeneID" id="93643906"/>
<organism evidence="1 2">
    <name type="scientific">Priestia megaterium (strain ATCC 14581 / DSM 32 / CCUG 1817 / JCM 2506 / NBRC 15308 / NCIMB 9376 / NCTC 10342 / NRRL B-14308 / VKM B-512 / Ford 19)</name>
    <name type="common">Bacillus megaterium</name>
    <dbReference type="NCBI Taxonomy" id="1348623"/>
    <lineage>
        <taxon>Bacteria</taxon>
        <taxon>Bacillati</taxon>
        <taxon>Bacillota</taxon>
        <taxon>Bacilli</taxon>
        <taxon>Bacillales</taxon>
        <taxon>Bacillaceae</taxon>
        <taxon>Priestia</taxon>
    </lineage>
</organism>